<dbReference type="InterPro" id="IPR000515">
    <property type="entry name" value="MetI-like"/>
</dbReference>
<evidence type="ECO:0000313" key="10">
    <source>
        <dbReference type="EMBL" id="GAA5206362.1"/>
    </source>
</evidence>
<comment type="subcellular location">
    <subcellularLocation>
        <location evidence="1 7">Cell membrane</location>
        <topology evidence="1 7">Multi-pass membrane protein</topology>
    </subcellularLocation>
</comment>
<evidence type="ECO:0000313" key="11">
    <source>
        <dbReference type="Proteomes" id="UP001499878"/>
    </source>
</evidence>
<evidence type="ECO:0000256" key="7">
    <source>
        <dbReference type="RuleBase" id="RU363032"/>
    </source>
</evidence>
<feature type="transmembrane region" description="Helical" evidence="7">
    <location>
        <begin position="282"/>
        <end position="304"/>
    </location>
</feature>
<dbReference type="InterPro" id="IPR035906">
    <property type="entry name" value="MetI-like_sf"/>
</dbReference>
<feature type="transmembrane region" description="Helical" evidence="7">
    <location>
        <begin position="48"/>
        <end position="70"/>
    </location>
</feature>
<feature type="region of interest" description="Disordered" evidence="8">
    <location>
        <begin position="1"/>
        <end position="41"/>
    </location>
</feature>
<comment type="caution">
    <text evidence="10">The sequence shown here is derived from an EMBL/GenBank/DDBJ whole genome shotgun (WGS) entry which is preliminary data.</text>
</comment>
<keyword evidence="11" id="KW-1185">Reference proteome</keyword>
<organism evidence="10 11">
    <name type="scientific">Streptomyces thinghirensis</name>
    <dbReference type="NCBI Taxonomy" id="551547"/>
    <lineage>
        <taxon>Bacteria</taxon>
        <taxon>Bacillati</taxon>
        <taxon>Actinomycetota</taxon>
        <taxon>Actinomycetes</taxon>
        <taxon>Kitasatosporales</taxon>
        <taxon>Streptomycetaceae</taxon>
        <taxon>Streptomyces</taxon>
    </lineage>
</organism>
<protein>
    <submittedName>
        <fullName evidence="10">Carbohydrate ABC transporter permease</fullName>
    </submittedName>
</protein>
<evidence type="ECO:0000256" key="4">
    <source>
        <dbReference type="ARBA" id="ARBA00022692"/>
    </source>
</evidence>
<feature type="compositionally biased region" description="Basic residues" evidence="8">
    <location>
        <begin position="22"/>
        <end position="39"/>
    </location>
</feature>
<feature type="transmembrane region" description="Helical" evidence="7">
    <location>
        <begin position="115"/>
        <end position="135"/>
    </location>
</feature>
<dbReference type="Pfam" id="PF00528">
    <property type="entry name" value="BPD_transp_1"/>
    <property type="match status" value="1"/>
</dbReference>
<reference evidence="11" key="1">
    <citation type="journal article" date="2019" name="Int. J. Syst. Evol. Microbiol.">
        <title>The Global Catalogue of Microorganisms (GCM) 10K type strain sequencing project: providing services to taxonomists for standard genome sequencing and annotation.</title>
        <authorList>
            <consortium name="The Broad Institute Genomics Platform"/>
            <consortium name="The Broad Institute Genome Sequencing Center for Infectious Disease"/>
            <person name="Wu L."/>
            <person name="Ma J."/>
        </authorList>
    </citation>
    <scope>NUCLEOTIDE SEQUENCE [LARGE SCALE GENOMIC DNA]</scope>
    <source>
        <strain evidence="11">JCM 18306</strain>
    </source>
</reference>
<proteinExistence type="inferred from homology"/>
<dbReference type="CDD" id="cd06261">
    <property type="entry name" value="TM_PBP2"/>
    <property type="match status" value="1"/>
</dbReference>
<feature type="transmembrane region" description="Helical" evidence="7">
    <location>
        <begin position="179"/>
        <end position="200"/>
    </location>
</feature>
<evidence type="ECO:0000256" key="8">
    <source>
        <dbReference type="SAM" id="MobiDB-lite"/>
    </source>
</evidence>
<dbReference type="Proteomes" id="UP001499878">
    <property type="component" value="Unassembled WGS sequence"/>
</dbReference>
<feature type="transmembrane region" description="Helical" evidence="7">
    <location>
        <begin position="221"/>
        <end position="243"/>
    </location>
</feature>
<keyword evidence="3" id="KW-1003">Cell membrane</keyword>
<dbReference type="RefSeq" id="WP_345628245.1">
    <property type="nucleotide sequence ID" value="NZ_BAABJR010000004.1"/>
</dbReference>
<evidence type="ECO:0000256" key="2">
    <source>
        <dbReference type="ARBA" id="ARBA00022448"/>
    </source>
</evidence>
<evidence type="ECO:0000256" key="1">
    <source>
        <dbReference type="ARBA" id="ARBA00004651"/>
    </source>
</evidence>
<dbReference type="PROSITE" id="PS50928">
    <property type="entry name" value="ABC_TM1"/>
    <property type="match status" value="1"/>
</dbReference>
<dbReference type="PANTHER" id="PTHR43744:SF12">
    <property type="entry name" value="ABC TRANSPORTER PERMEASE PROTEIN MG189-RELATED"/>
    <property type="match status" value="1"/>
</dbReference>
<evidence type="ECO:0000256" key="6">
    <source>
        <dbReference type="ARBA" id="ARBA00023136"/>
    </source>
</evidence>
<dbReference type="EMBL" id="BAABJR010000004">
    <property type="protein sequence ID" value="GAA5206362.1"/>
    <property type="molecule type" value="Genomic_DNA"/>
</dbReference>
<dbReference type="PANTHER" id="PTHR43744">
    <property type="entry name" value="ABC TRANSPORTER PERMEASE PROTEIN MG189-RELATED-RELATED"/>
    <property type="match status" value="1"/>
</dbReference>
<feature type="domain" description="ABC transmembrane type-1" evidence="9">
    <location>
        <begin position="111"/>
        <end position="303"/>
    </location>
</feature>
<comment type="similarity">
    <text evidence="7">Belongs to the binding-protein-dependent transport system permease family.</text>
</comment>
<accession>A0ABP9T269</accession>
<name>A0ABP9T269_9ACTN</name>
<keyword evidence="6 7" id="KW-0472">Membrane</keyword>
<evidence type="ECO:0000256" key="3">
    <source>
        <dbReference type="ARBA" id="ARBA00022475"/>
    </source>
</evidence>
<evidence type="ECO:0000256" key="5">
    <source>
        <dbReference type="ARBA" id="ARBA00022989"/>
    </source>
</evidence>
<dbReference type="SUPFAM" id="SSF161098">
    <property type="entry name" value="MetI-like"/>
    <property type="match status" value="1"/>
</dbReference>
<keyword evidence="2 7" id="KW-0813">Transport</keyword>
<sequence>MTTHTVTGPPTPRTGGRGSGPKTRRRPPGPRPGARKRVRPSGSWTSKAVVNGILALFACYTLMPLTWLFVASTKSHGDLVGTGGFTFADFDLFTNLGDLFSYGDGVYGRWLLNSVLYFGLGCLASTFVSTAVGYAFDKYEFRHKEKLFGLVLLGVLVPSAVLVLPQYLLAGKAGLDNTYWAVLVPLLVNPFGVYLARVFSEGYIPDEVIEAARMDGAGEWRVFRSVGLPMIAPGFVTLFLFTFTSSWNNFVLPLYMLSDDKLYPVTLGLAIWSKSSQQNPEFYMLTIVGALISVLPLIIAFVCLQRFWRSGLTAGAVK</sequence>
<feature type="transmembrane region" description="Helical" evidence="7">
    <location>
        <begin position="147"/>
        <end position="167"/>
    </location>
</feature>
<evidence type="ECO:0000259" key="9">
    <source>
        <dbReference type="PROSITE" id="PS50928"/>
    </source>
</evidence>
<keyword evidence="4 7" id="KW-0812">Transmembrane</keyword>
<dbReference type="Gene3D" id="1.10.3720.10">
    <property type="entry name" value="MetI-like"/>
    <property type="match status" value="1"/>
</dbReference>
<keyword evidence="5 7" id="KW-1133">Transmembrane helix</keyword>
<gene>
    <name evidence="10" type="ORF">GCM10023323_17490</name>
</gene>